<dbReference type="Pfam" id="PF14664">
    <property type="entry name" value="RICTOR_N"/>
    <property type="match status" value="1"/>
</dbReference>
<evidence type="ECO:0000256" key="1">
    <source>
        <dbReference type="ARBA" id="ARBA00008878"/>
    </source>
</evidence>
<feature type="domain" description="Rapamycin-insensitive companion of mTOR" evidence="5">
    <location>
        <begin position="919"/>
        <end position="991"/>
    </location>
</feature>
<dbReference type="SUPFAM" id="SSF48371">
    <property type="entry name" value="ARM repeat"/>
    <property type="match status" value="2"/>
</dbReference>
<dbReference type="InterPro" id="IPR028267">
    <property type="entry name" value="Pianissimo_N"/>
</dbReference>
<evidence type="ECO:0000259" key="4">
    <source>
        <dbReference type="SMART" id="SM01308"/>
    </source>
</evidence>
<dbReference type="GO" id="GO:0051897">
    <property type="term" value="P:positive regulation of phosphatidylinositol 3-kinase/protein kinase B signal transduction"/>
    <property type="evidence" value="ECO:0007669"/>
    <property type="project" value="TreeGrafter"/>
</dbReference>
<reference evidence="6" key="2">
    <citation type="submission" date="2025-09" db="UniProtKB">
        <authorList>
            <consortium name="Ensembl"/>
        </authorList>
    </citation>
    <scope>IDENTIFICATION</scope>
</reference>
<keyword evidence="7" id="KW-1185">Reference proteome</keyword>
<proteinExistence type="inferred from homology"/>
<dbReference type="GO" id="GO:0043539">
    <property type="term" value="F:protein serine/threonine kinase activator activity"/>
    <property type="evidence" value="ECO:0007669"/>
    <property type="project" value="TreeGrafter"/>
</dbReference>
<dbReference type="OMA" id="EIRIHAT"/>
<sequence>MALSFRGRTLLSSRLRGRNDSGEESVPLDLTRDPAANLRDILQNVAKPLGVSNGRKLGHLNNFAKLLSSVGPSEEVLGLSLKQILLCVRVALLNEAKEVRAAGLRAVRHLLAFPATLPCLLQLRLDYLIARCVDIQQGNEVERTQALRLIRKILAVGGSLFPPSLASSLVAVGNEGQQERDRLARACLATLCELAIVHPEMFVQRGGVATVIRGALECSMSRMNEALVTTATQLVNHPSTRCLLRSNELEQILAPFTDLHYRLRAEDGQREEEEARLQASRMAVVAALRSWAGLLWLCREGGGALLSFLGILHIPYSQPRKAVLDVLFDIFRLTIPVWSQDFAIALRSTEPGYDMDVGNCRISEGFIVAEAEAVIPHHGGSRPNLIDIYLALLLSTCLQHGLLEGLAEVVCGGQEEELVVRATILLGEILHMCSGLLPHEPGLRAQLLPPLVNRAAGFHGDPRQRQRAVVALARLSRFHDARRRPPHHPSLYLSLLLSRGASAGVGQHSHPTEINQRLPREGLTAKECDEMMMMSRVLSHKENLKWDWTTISMLLAWPNVNLKVFKDESMHRWLRRLVYFYKPSSRLFSTVDASHPMSRRLVRCALALTQCLARSEEEGECYLDDLLRDVVQWLGGWLEGARQSGERCSIGGGGLSQYYPLLLGYLSGLPRGARALERTGVFQMMLSLVRQQDTEPLNQLLVSALDYGRDGLARVMLCKALTGSGEGLRLFSTRLLCVLVRVGAPFVGSWGLDLMLTQLHDPCPTVACAALSALEEACDSRENLHALVQMRPALCHLGERGVRLLLRFASISKGFSFLNERGFVSKELARWQQGYAVKYVAVVEEALNEALTTYRRPRDGETVTRRSSARSEGKPAFLPSHLYGQLAAHKLGCTLLQAQVFPELAAYVRNPRLDTWEGVRELKAALWGLGHVGASPWGVTMLAETALLPDIADLARTCPVLSVRGTCVYVMGLVASTQQGCDALRPLGWEGVRRAQHHPWPLPPDDGLVPPPPPLPGLLPRRPP</sequence>
<dbReference type="InterPro" id="IPR029451">
    <property type="entry name" value="RICTOR_M"/>
</dbReference>
<dbReference type="SMART" id="SM01310">
    <property type="entry name" value="RICTOR_V"/>
    <property type="match status" value="1"/>
</dbReference>
<evidence type="ECO:0000313" key="6">
    <source>
        <dbReference type="Ensembl" id="ENSEBUP00000023875.1"/>
    </source>
</evidence>
<evidence type="ECO:0000256" key="2">
    <source>
        <dbReference type="SAM" id="MobiDB-lite"/>
    </source>
</evidence>
<dbReference type="GO" id="GO:0031932">
    <property type="term" value="C:TORC2 complex"/>
    <property type="evidence" value="ECO:0007669"/>
    <property type="project" value="InterPro"/>
</dbReference>
<dbReference type="Ensembl" id="ENSEBUT00000024451.1">
    <property type="protein sequence ID" value="ENSEBUP00000023875.1"/>
    <property type="gene ID" value="ENSEBUG00000014708.1"/>
</dbReference>
<dbReference type="SMART" id="SM01303">
    <property type="entry name" value="RasGEF_N_2"/>
    <property type="match status" value="1"/>
</dbReference>
<dbReference type="PANTHER" id="PTHR13298">
    <property type="entry name" value="CYTOSOLIC REGULATOR PIANISSIMO"/>
    <property type="match status" value="1"/>
</dbReference>
<dbReference type="PANTHER" id="PTHR13298:SF11">
    <property type="entry name" value="RAPAMYCIN-INSENSITIVE COMPANION OF MTOR"/>
    <property type="match status" value="1"/>
</dbReference>
<dbReference type="Pfam" id="PF14663">
    <property type="entry name" value="RasGEF_N_2"/>
    <property type="match status" value="1"/>
</dbReference>
<feature type="domain" description="Rapamycin-insensitive companion of mTOR N-terminal" evidence="4">
    <location>
        <begin position="57"/>
        <end position="438"/>
    </location>
</feature>
<comment type="similarity">
    <text evidence="1">Belongs to the RICTOR family.</text>
</comment>
<dbReference type="InterPro" id="IPR029452">
    <property type="entry name" value="RICTOR_V"/>
</dbReference>
<dbReference type="Pfam" id="PF14666">
    <property type="entry name" value="RICTOR_M"/>
    <property type="match status" value="1"/>
</dbReference>
<evidence type="ECO:0008006" key="8">
    <source>
        <dbReference type="Google" id="ProtNLM"/>
    </source>
</evidence>
<dbReference type="InterPro" id="IPR016024">
    <property type="entry name" value="ARM-type_fold"/>
</dbReference>
<dbReference type="GeneTree" id="ENSGT00390000002096"/>
<dbReference type="SMART" id="SM01307">
    <property type="entry name" value="RICTOR_M"/>
    <property type="match status" value="1"/>
</dbReference>
<organism evidence="6 7">
    <name type="scientific">Eptatretus burgeri</name>
    <name type="common">Inshore hagfish</name>
    <dbReference type="NCBI Taxonomy" id="7764"/>
    <lineage>
        <taxon>Eukaryota</taxon>
        <taxon>Metazoa</taxon>
        <taxon>Chordata</taxon>
        <taxon>Craniata</taxon>
        <taxon>Vertebrata</taxon>
        <taxon>Cyclostomata</taxon>
        <taxon>Myxini</taxon>
        <taxon>Myxiniformes</taxon>
        <taxon>Myxinidae</taxon>
        <taxon>Eptatretinae</taxon>
        <taxon>Eptatretus</taxon>
    </lineage>
</organism>
<feature type="domain" description="Rapamycin-insensitive companion of mTOR middle" evidence="3">
    <location>
        <begin position="523"/>
        <end position="742"/>
    </location>
</feature>
<accession>A0A8C4R2C3</accession>
<dbReference type="AlphaFoldDB" id="A0A8C4R2C3"/>
<protein>
    <recommendedName>
        <fullName evidence="8">Rapamycin-insensitive companion of mTOR</fullName>
    </recommendedName>
</protein>
<dbReference type="Proteomes" id="UP000694388">
    <property type="component" value="Unplaced"/>
</dbReference>
<feature type="region of interest" description="Disordered" evidence="2">
    <location>
        <begin position="1000"/>
        <end position="1024"/>
    </location>
</feature>
<reference evidence="6" key="1">
    <citation type="submission" date="2025-08" db="UniProtKB">
        <authorList>
            <consortium name="Ensembl"/>
        </authorList>
    </citation>
    <scope>IDENTIFICATION</scope>
</reference>
<dbReference type="InterPro" id="IPR029453">
    <property type="entry name" value="Rictor_IV"/>
</dbReference>
<name>A0A8C4R2C3_EPTBU</name>
<dbReference type="InterPro" id="IPR028268">
    <property type="entry name" value="Pianissimo_fam"/>
</dbReference>
<dbReference type="Pfam" id="PF14668">
    <property type="entry name" value="RICTOR_V"/>
    <property type="match status" value="1"/>
</dbReference>
<evidence type="ECO:0000259" key="5">
    <source>
        <dbReference type="SMART" id="SM01310"/>
    </source>
</evidence>
<dbReference type="SMART" id="SM01308">
    <property type="entry name" value="RICTOR_N"/>
    <property type="match status" value="1"/>
</dbReference>
<evidence type="ECO:0000313" key="7">
    <source>
        <dbReference type="Proteomes" id="UP000694388"/>
    </source>
</evidence>
<evidence type="ECO:0000259" key="3">
    <source>
        <dbReference type="SMART" id="SM01307"/>
    </source>
</evidence>
<dbReference type="GO" id="GO:0038203">
    <property type="term" value="P:TORC2 signaling"/>
    <property type="evidence" value="ECO:0007669"/>
    <property type="project" value="TreeGrafter"/>
</dbReference>